<protein>
    <submittedName>
        <fullName evidence="3">FAD-binding oxidoreductase</fullName>
    </submittedName>
</protein>
<dbReference type="AlphaFoldDB" id="A0A7H0HZH8"/>
<keyword evidence="4" id="KW-1185">Reference proteome</keyword>
<dbReference type="GO" id="GO:0005737">
    <property type="term" value="C:cytoplasm"/>
    <property type="evidence" value="ECO:0007669"/>
    <property type="project" value="TreeGrafter"/>
</dbReference>
<feature type="domain" description="FAD dependent oxidoreductase" evidence="2">
    <location>
        <begin position="7"/>
        <end position="73"/>
    </location>
</feature>
<accession>A0A7H0HZH8</accession>
<gene>
    <name evidence="3" type="ORF">IAG43_25485</name>
</gene>
<dbReference type="Proteomes" id="UP000516230">
    <property type="component" value="Chromosome"/>
</dbReference>
<proteinExistence type="predicted"/>
<dbReference type="PANTHER" id="PTHR13847">
    <property type="entry name" value="SARCOSINE DEHYDROGENASE-RELATED"/>
    <property type="match status" value="1"/>
</dbReference>
<dbReference type="InterPro" id="IPR036188">
    <property type="entry name" value="FAD/NAD-bd_sf"/>
</dbReference>
<dbReference type="Gene3D" id="3.30.9.10">
    <property type="entry name" value="D-Amino Acid Oxidase, subunit A, domain 2"/>
    <property type="match status" value="1"/>
</dbReference>
<dbReference type="InterPro" id="IPR006076">
    <property type="entry name" value="FAD-dep_OxRdtase"/>
</dbReference>
<dbReference type="Gene3D" id="3.50.50.60">
    <property type="entry name" value="FAD/NAD(P)-binding domain"/>
    <property type="match status" value="2"/>
</dbReference>
<reference evidence="3 4" key="1">
    <citation type="submission" date="2020-08" db="EMBL/GenBank/DDBJ databases">
        <title>A novel species.</title>
        <authorList>
            <person name="Gao J."/>
        </authorList>
    </citation>
    <scope>NUCLEOTIDE SEQUENCE [LARGE SCALE GENOMIC DNA]</scope>
    <source>
        <strain evidence="3 4">CRPJ-33</strain>
    </source>
</reference>
<evidence type="ECO:0000259" key="2">
    <source>
        <dbReference type="Pfam" id="PF01266"/>
    </source>
</evidence>
<sequence>MTADRADLLIVGGGIIGATAAWAAARHAPGSRVVLADRGEPGGGASALSAALIVPYAPDDEHRALMTEAVRLLATGPLADFQRTVPMAFVVPGDSAPTVSGHFLGGPLPVAGEDRLAGLAAAYPGLSPLPGETVLDAGDRCTVLDVPGWITAVTGGALPGVPAPEVLTGTTVTRLVRDGDGWAAATAEGPVLRARRVLLATGPWAAPGTVTAPGAHPAPPHTTGAKLVAALHLAPGSVPDGPGVPGVVFLEDDLFVLPGRTPLVSFAARGRLPHGSTPAAGLPAGERAEGVRALARRLPALAGQVTGGRCFPDAYTPGRLPRVGRTDGAPGLAWITGGSGSGVRFAPALAARALRALALPVPPARGTGPGPARPRPSARGTTAAPPVPPAAGTGTALSTALPGATS</sequence>
<feature type="region of interest" description="Disordered" evidence="1">
    <location>
        <begin position="361"/>
        <end position="406"/>
    </location>
</feature>
<evidence type="ECO:0000313" key="4">
    <source>
        <dbReference type="Proteomes" id="UP000516230"/>
    </source>
</evidence>
<dbReference type="SUPFAM" id="SSF51905">
    <property type="entry name" value="FAD/NAD(P)-binding domain"/>
    <property type="match status" value="1"/>
</dbReference>
<evidence type="ECO:0000256" key="1">
    <source>
        <dbReference type="SAM" id="MobiDB-lite"/>
    </source>
</evidence>
<dbReference type="KEGG" id="sgj:IAG43_25485"/>
<dbReference type="RefSeq" id="WP_187743008.1">
    <property type="nucleotide sequence ID" value="NZ_CP060825.1"/>
</dbReference>
<evidence type="ECO:0000313" key="3">
    <source>
        <dbReference type="EMBL" id="QNP65944.1"/>
    </source>
</evidence>
<dbReference type="EMBL" id="CP060825">
    <property type="protein sequence ID" value="QNP65944.1"/>
    <property type="molecule type" value="Genomic_DNA"/>
</dbReference>
<organism evidence="3 4">
    <name type="scientific">Streptomyces genisteinicus</name>
    <dbReference type="NCBI Taxonomy" id="2768068"/>
    <lineage>
        <taxon>Bacteria</taxon>
        <taxon>Bacillati</taxon>
        <taxon>Actinomycetota</taxon>
        <taxon>Actinomycetes</taxon>
        <taxon>Kitasatosporales</taxon>
        <taxon>Streptomycetaceae</taxon>
        <taxon>Streptomyces</taxon>
    </lineage>
</organism>
<dbReference type="Pfam" id="PF01266">
    <property type="entry name" value="DAO"/>
    <property type="match status" value="2"/>
</dbReference>
<feature type="compositionally biased region" description="Low complexity" evidence="1">
    <location>
        <begin position="375"/>
        <end position="406"/>
    </location>
</feature>
<feature type="domain" description="FAD dependent oxidoreductase" evidence="2">
    <location>
        <begin position="165"/>
        <end position="351"/>
    </location>
</feature>
<name>A0A7H0HZH8_9ACTN</name>